<dbReference type="Gene3D" id="3.90.550.50">
    <property type="match status" value="1"/>
</dbReference>
<feature type="transmembrane region" description="Helical" evidence="12">
    <location>
        <begin position="12"/>
        <end position="30"/>
    </location>
</feature>
<evidence type="ECO:0000256" key="1">
    <source>
        <dbReference type="ARBA" id="ARBA00004606"/>
    </source>
</evidence>
<organism evidence="14 15">
    <name type="scientific">Coccidioides immitis RMSCC 2394</name>
    <dbReference type="NCBI Taxonomy" id="404692"/>
    <lineage>
        <taxon>Eukaryota</taxon>
        <taxon>Fungi</taxon>
        <taxon>Dikarya</taxon>
        <taxon>Ascomycota</taxon>
        <taxon>Pezizomycotina</taxon>
        <taxon>Eurotiomycetes</taxon>
        <taxon>Eurotiomycetidae</taxon>
        <taxon>Onygenales</taxon>
        <taxon>Onygenaceae</taxon>
        <taxon>Coccidioides</taxon>
    </lineage>
</organism>
<comment type="pathway">
    <text evidence="2">Protein modification; protein glycosylation.</text>
</comment>
<evidence type="ECO:0000256" key="3">
    <source>
        <dbReference type="ARBA" id="ARBA00006462"/>
    </source>
</evidence>
<dbReference type="PANTHER" id="PTHR23033:SF47">
    <property type="entry name" value="APPLE DOMAIN-CONTAINING PROTEIN-RELATED"/>
    <property type="match status" value="1"/>
</dbReference>
<dbReference type="OrthoDB" id="414175at2759"/>
<keyword evidence="10 12" id="KW-1133">Transmembrane helix</keyword>
<keyword evidence="7 12" id="KW-0812">Transmembrane</keyword>
<reference evidence="15" key="1">
    <citation type="journal article" date="2010" name="Genome Res.">
        <title>Population genomic sequencing of Coccidioides fungi reveals recent hybridization and transposon control.</title>
        <authorList>
            <person name="Neafsey D.E."/>
            <person name="Barker B.M."/>
            <person name="Sharpton T.J."/>
            <person name="Stajich J.E."/>
            <person name="Park D.J."/>
            <person name="Whiston E."/>
            <person name="Hung C.-Y."/>
            <person name="McMahan C."/>
            <person name="White J."/>
            <person name="Sykes S."/>
            <person name="Heiman D."/>
            <person name="Young S."/>
            <person name="Zeng Q."/>
            <person name="Abouelleil A."/>
            <person name="Aftuck L."/>
            <person name="Bessette D."/>
            <person name="Brown A."/>
            <person name="FitzGerald M."/>
            <person name="Lui A."/>
            <person name="Macdonald J.P."/>
            <person name="Priest M."/>
            <person name="Orbach M.J."/>
            <person name="Galgiani J.N."/>
            <person name="Kirkland T.N."/>
            <person name="Cole G.T."/>
            <person name="Birren B.W."/>
            <person name="Henn M.R."/>
            <person name="Taylor J.W."/>
            <person name="Rounsley S.D."/>
        </authorList>
    </citation>
    <scope>NUCLEOTIDE SEQUENCE [LARGE SCALE GENOMIC DNA]</scope>
    <source>
        <strain evidence="15">RMSCC 2394</strain>
    </source>
</reference>
<accession>A0A0J6YI66</accession>
<keyword evidence="11 12" id="KW-0472">Membrane</keyword>
<sequence>MAIYNWFGRWRCWVFILSPIPFIILLHQLLTYHDLLQHPFIKNAPKITESGCDAVPGMEDILVVMKTGVTEALEKVPIHLETTLSCVPHFAIFSDFEEDISGVQTYDVLRTVSKDVKRFNPDFELYNRIKKLGRDGLRPSDLMMDDVSGPSGKPNNPGWKLDKWKFIPMIDEALEVRPDAKWFVFMEADTYIVWQNLLAWLERFDPSKPYYLGTEMLLGNILFGYGGSGFVISNSAMEKFSQYRASRATQLEDYTAHQWAGDGILGKAMADAGIPLTKSWPMLQTARVWDLNHFAEPWCYPVVSYHHMTPSDVEIMWRFSQQWFKNNTSSILLHQDVFTRLIQPGLSSPRDNWDNFSEEEHNVPSEDQCKALCVDNSACLQYSHRSDRTPRRWGHARNLNGFVDKIKKAAVVHMWMSGVNTSHKSEQKRNFV</sequence>
<evidence type="ECO:0000256" key="11">
    <source>
        <dbReference type="ARBA" id="ARBA00023136"/>
    </source>
</evidence>
<dbReference type="InterPro" id="IPR026050">
    <property type="entry name" value="C1GALT1/C1GALT1_chp1"/>
</dbReference>
<evidence type="ECO:0000256" key="6">
    <source>
        <dbReference type="ARBA" id="ARBA00022679"/>
    </source>
</evidence>
<evidence type="ECO:0000256" key="2">
    <source>
        <dbReference type="ARBA" id="ARBA00004922"/>
    </source>
</evidence>
<protein>
    <recommendedName>
        <fullName evidence="4">N-acetylgalactosaminide beta-1,3-galactosyltransferase</fullName>
        <ecNumber evidence="4">2.4.1.122</ecNumber>
    </recommendedName>
</protein>
<evidence type="ECO:0000313" key="14">
    <source>
        <dbReference type="EMBL" id="KMP06774.1"/>
    </source>
</evidence>
<dbReference type="EC" id="2.4.1.122" evidence="4"/>
<keyword evidence="6" id="KW-0808">Transferase</keyword>
<comment type="subcellular location">
    <subcellularLocation>
        <location evidence="1">Membrane</location>
        <topology evidence="1">Single-pass type II membrane protein</topology>
    </subcellularLocation>
</comment>
<dbReference type="AlphaFoldDB" id="A0A0J6YI66"/>
<proteinExistence type="inferred from homology"/>
<keyword evidence="8" id="KW-0547">Nucleotide-binding</keyword>
<dbReference type="GO" id="GO:0016020">
    <property type="term" value="C:membrane"/>
    <property type="evidence" value="ECO:0007669"/>
    <property type="project" value="UniProtKB-SubCell"/>
</dbReference>
<dbReference type="GO" id="GO:0016263">
    <property type="term" value="F:glycoprotein-N-acetylgalactosamine 3-beta-galactosyltransferase activity"/>
    <property type="evidence" value="ECO:0007669"/>
    <property type="project" value="UniProtKB-EC"/>
</dbReference>
<feature type="domain" description="Fringe-like glycosyltransferase" evidence="13">
    <location>
        <begin position="177"/>
        <end position="279"/>
    </location>
</feature>
<evidence type="ECO:0000256" key="10">
    <source>
        <dbReference type="ARBA" id="ARBA00022989"/>
    </source>
</evidence>
<gene>
    <name evidence="14" type="ORF">CIRG_06455</name>
</gene>
<name>A0A0J6YI66_COCIT</name>
<evidence type="ECO:0000259" key="13">
    <source>
        <dbReference type="Pfam" id="PF02434"/>
    </source>
</evidence>
<dbReference type="STRING" id="404692.A0A0J6YI66"/>
<keyword evidence="5" id="KW-0328">Glycosyltransferase</keyword>
<evidence type="ECO:0000313" key="15">
    <source>
        <dbReference type="Proteomes" id="UP000054565"/>
    </source>
</evidence>
<dbReference type="Pfam" id="PF02434">
    <property type="entry name" value="Fringe"/>
    <property type="match status" value="1"/>
</dbReference>
<evidence type="ECO:0000256" key="12">
    <source>
        <dbReference type="SAM" id="Phobius"/>
    </source>
</evidence>
<evidence type="ECO:0000256" key="8">
    <source>
        <dbReference type="ARBA" id="ARBA00022741"/>
    </source>
</evidence>
<keyword evidence="9" id="KW-0735">Signal-anchor</keyword>
<evidence type="ECO:0000256" key="7">
    <source>
        <dbReference type="ARBA" id="ARBA00022692"/>
    </source>
</evidence>
<evidence type="ECO:0000256" key="9">
    <source>
        <dbReference type="ARBA" id="ARBA00022968"/>
    </source>
</evidence>
<dbReference type="PANTHER" id="PTHR23033">
    <property type="entry name" value="BETA1,3-GALACTOSYLTRANSFERASE"/>
    <property type="match status" value="1"/>
</dbReference>
<evidence type="ECO:0000256" key="5">
    <source>
        <dbReference type="ARBA" id="ARBA00022676"/>
    </source>
</evidence>
<dbReference type="GO" id="GO:0000166">
    <property type="term" value="F:nucleotide binding"/>
    <property type="evidence" value="ECO:0007669"/>
    <property type="project" value="UniProtKB-KW"/>
</dbReference>
<dbReference type="InterPro" id="IPR003378">
    <property type="entry name" value="Fringe-like_glycosylTrfase"/>
</dbReference>
<dbReference type="Proteomes" id="UP000054565">
    <property type="component" value="Unassembled WGS sequence"/>
</dbReference>
<dbReference type="EMBL" id="DS028096">
    <property type="protein sequence ID" value="KMP06774.1"/>
    <property type="molecule type" value="Genomic_DNA"/>
</dbReference>
<comment type="similarity">
    <text evidence="3">Belongs to the glycosyltransferase 31 family. Beta3-Gal-T subfamily.</text>
</comment>
<evidence type="ECO:0000256" key="4">
    <source>
        <dbReference type="ARBA" id="ARBA00012557"/>
    </source>
</evidence>